<dbReference type="Proteomes" id="UP000015454">
    <property type="component" value="Unassembled WGS sequence"/>
</dbReference>
<comment type="caution">
    <text evidence="1">The sequence shown here is derived from an EMBL/GenBank/DDBJ whole genome shotgun (WGS) entry which is preliminary data.</text>
</comment>
<accession>T0F823</accession>
<protein>
    <submittedName>
        <fullName evidence="1">Uncharacterized protein</fullName>
    </submittedName>
</protein>
<sequence>MHDTELSIRPARILNRFTRPCKKRIVSHRSRFDDIPYKRFILATNLRNTKLPYSILEERLKYGMSILCLS</sequence>
<proteinExistence type="predicted"/>
<dbReference type="AlphaFoldDB" id="T0F823"/>
<organism evidence="1 2">
    <name type="scientific">Leptospira broomii serovar Hurstbridge str. 5399</name>
    <dbReference type="NCBI Taxonomy" id="1049789"/>
    <lineage>
        <taxon>Bacteria</taxon>
        <taxon>Pseudomonadati</taxon>
        <taxon>Spirochaetota</taxon>
        <taxon>Spirochaetia</taxon>
        <taxon>Leptospirales</taxon>
        <taxon>Leptospiraceae</taxon>
        <taxon>Leptospira</taxon>
    </lineage>
</organism>
<dbReference type="EMBL" id="AHMO02000004">
    <property type="protein sequence ID" value="EQA47290.1"/>
    <property type="molecule type" value="Genomic_DNA"/>
</dbReference>
<reference evidence="1" key="1">
    <citation type="submission" date="2013-05" db="EMBL/GenBank/DDBJ databases">
        <authorList>
            <person name="Harkins D.M."/>
            <person name="Durkin A.S."/>
            <person name="Brinkac L.M."/>
            <person name="Haft D.H."/>
            <person name="Selengut J.D."/>
            <person name="Sanka R."/>
            <person name="DePew J."/>
            <person name="Purushe J."/>
            <person name="Hartskeerl R.A."/>
            <person name="Ahmed A."/>
            <person name="van der Linden H."/>
            <person name="Goris M.G.A."/>
            <person name="Vinetz J.M."/>
            <person name="Sutton G.G."/>
            <person name="Nierman W.C."/>
            <person name="Fouts D.E."/>
        </authorList>
    </citation>
    <scope>NUCLEOTIDE SEQUENCE [LARGE SCALE GENOMIC DNA]</scope>
    <source>
        <strain evidence="1">5399</strain>
    </source>
</reference>
<evidence type="ECO:0000313" key="2">
    <source>
        <dbReference type="Proteomes" id="UP000015454"/>
    </source>
</evidence>
<keyword evidence="2" id="KW-1185">Reference proteome</keyword>
<evidence type="ECO:0000313" key="1">
    <source>
        <dbReference type="EMBL" id="EQA47290.1"/>
    </source>
</evidence>
<gene>
    <name evidence="1" type="ORF">LEP1GSC050_1195</name>
</gene>
<name>T0F823_9LEPT</name>